<protein>
    <recommendedName>
        <fullName evidence="1">peptidylprolyl isomerase</fullName>
        <ecNumber evidence="1">5.2.1.8</ecNumber>
    </recommendedName>
</protein>
<reference evidence="6" key="1">
    <citation type="submission" date="2018-05" db="EMBL/GenBank/DDBJ databases">
        <authorList>
            <person name="Lanie J.A."/>
            <person name="Ng W.-L."/>
            <person name="Kazmierczak K.M."/>
            <person name="Andrzejewski T.M."/>
            <person name="Davidsen T.M."/>
            <person name="Wayne K.J."/>
            <person name="Tettelin H."/>
            <person name="Glass J.I."/>
            <person name="Rusch D."/>
            <person name="Podicherti R."/>
            <person name="Tsui H.-C.T."/>
            <person name="Winkler M.E."/>
        </authorList>
    </citation>
    <scope>NUCLEOTIDE SEQUENCE</scope>
</reference>
<sequence length="343" mass="38623">MKFEFHFQVKKHKTNLKFSTPILILISIISISAFGNTVFAENDDKIVIMYTNSGPLIIELFPDDAPNTVENFLELTESGFYDDLIFHRIIKDFMIQGGDPLTKHDEVFENISLWGTGDAGYEIPAEFNSIKHNRGIVSMARGADIDSASSQFFIVHKDSNHLDGKYTVFGKLLTEESYDTLDKIANLSTTSRDLPNDLFASQIIKAAVITRADIENPPSIEELDRLDVTDSSPTMISDRYVNTEYDFSIIPPKGWTVLYPEPGSKPNDPIITFLGQKEQLPHGIDEFAPYIYINANELGDKTFQDSLDSRIAQYHMMVKQKALLIESEKMHNLVTTTGTSYGT</sequence>
<evidence type="ECO:0000256" key="2">
    <source>
        <dbReference type="ARBA" id="ARBA00023110"/>
    </source>
</evidence>
<evidence type="ECO:0000256" key="3">
    <source>
        <dbReference type="ARBA" id="ARBA00023235"/>
    </source>
</evidence>
<evidence type="ECO:0000256" key="1">
    <source>
        <dbReference type="ARBA" id="ARBA00013194"/>
    </source>
</evidence>
<feature type="non-terminal residue" evidence="6">
    <location>
        <position position="343"/>
    </location>
</feature>
<dbReference type="GO" id="GO:0003755">
    <property type="term" value="F:peptidyl-prolyl cis-trans isomerase activity"/>
    <property type="evidence" value="ECO:0007669"/>
    <property type="project" value="UniProtKB-KW"/>
</dbReference>
<keyword evidence="4" id="KW-0472">Membrane</keyword>
<gene>
    <name evidence="6" type="ORF">METZ01_LOCUS247407</name>
</gene>
<feature type="domain" description="PPIase cyclophilin-type" evidence="5">
    <location>
        <begin position="45"/>
        <end position="195"/>
    </location>
</feature>
<evidence type="ECO:0000259" key="5">
    <source>
        <dbReference type="PROSITE" id="PS50072"/>
    </source>
</evidence>
<dbReference type="PRINTS" id="PR00153">
    <property type="entry name" value="CSAPPISMRASE"/>
</dbReference>
<dbReference type="PANTHER" id="PTHR45625:SF4">
    <property type="entry name" value="PEPTIDYLPROLYL ISOMERASE DOMAIN AND WD REPEAT-CONTAINING PROTEIN 1"/>
    <property type="match status" value="1"/>
</dbReference>
<dbReference type="EC" id="5.2.1.8" evidence="1"/>
<name>A0A382I6R6_9ZZZZ</name>
<keyword evidence="3" id="KW-0413">Isomerase</keyword>
<evidence type="ECO:0000313" key="6">
    <source>
        <dbReference type="EMBL" id="SVB94553.1"/>
    </source>
</evidence>
<keyword evidence="2" id="KW-0697">Rotamase</keyword>
<dbReference type="InterPro" id="IPR029000">
    <property type="entry name" value="Cyclophilin-like_dom_sf"/>
</dbReference>
<proteinExistence type="predicted"/>
<dbReference type="PROSITE" id="PS00170">
    <property type="entry name" value="CSA_PPIASE_1"/>
    <property type="match status" value="1"/>
</dbReference>
<dbReference type="InterPro" id="IPR020892">
    <property type="entry name" value="Cyclophilin-type_PPIase_CS"/>
</dbReference>
<evidence type="ECO:0000256" key="4">
    <source>
        <dbReference type="SAM" id="Phobius"/>
    </source>
</evidence>
<feature type="transmembrane region" description="Helical" evidence="4">
    <location>
        <begin position="21"/>
        <end position="39"/>
    </location>
</feature>
<dbReference type="AlphaFoldDB" id="A0A382I6R6"/>
<dbReference type="InterPro" id="IPR002130">
    <property type="entry name" value="Cyclophilin-type_PPIase_dom"/>
</dbReference>
<keyword evidence="4" id="KW-1133">Transmembrane helix</keyword>
<keyword evidence="4" id="KW-0812">Transmembrane</keyword>
<accession>A0A382I6R6</accession>
<organism evidence="6">
    <name type="scientific">marine metagenome</name>
    <dbReference type="NCBI Taxonomy" id="408172"/>
    <lineage>
        <taxon>unclassified sequences</taxon>
        <taxon>metagenomes</taxon>
        <taxon>ecological metagenomes</taxon>
    </lineage>
</organism>
<dbReference type="InterPro" id="IPR044666">
    <property type="entry name" value="Cyclophilin_A-like"/>
</dbReference>
<dbReference type="SUPFAM" id="SSF50891">
    <property type="entry name" value="Cyclophilin-like"/>
    <property type="match status" value="1"/>
</dbReference>
<dbReference type="Gene3D" id="2.40.100.10">
    <property type="entry name" value="Cyclophilin-like"/>
    <property type="match status" value="1"/>
</dbReference>
<dbReference type="PROSITE" id="PS50072">
    <property type="entry name" value="CSA_PPIASE_2"/>
    <property type="match status" value="1"/>
</dbReference>
<dbReference type="Pfam" id="PF00160">
    <property type="entry name" value="Pro_isomerase"/>
    <property type="match status" value="1"/>
</dbReference>
<dbReference type="EMBL" id="UINC01065174">
    <property type="protein sequence ID" value="SVB94553.1"/>
    <property type="molecule type" value="Genomic_DNA"/>
</dbReference>
<dbReference type="CDD" id="cd00317">
    <property type="entry name" value="cyclophilin"/>
    <property type="match status" value="1"/>
</dbReference>
<dbReference type="GO" id="GO:0006457">
    <property type="term" value="P:protein folding"/>
    <property type="evidence" value="ECO:0007669"/>
    <property type="project" value="InterPro"/>
</dbReference>
<dbReference type="PANTHER" id="PTHR45625">
    <property type="entry name" value="PEPTIDYL-PROLYL CIS-TRANS ISOMERASE-RELATED"/>
    <property type="match status" value="1"/>
</dbReference>